<proteinExistence type="predicted"/>
<name>A0A839ISA1_9GAMM</name>
<dbReference type="AlphaFoldDB" id="A0A839ISA1"/>
<dbReference type="Proteomes" id="UP000565262">
    <property type="component" value="Unassembled WGS sequence"/>
</dbReference>
<accession>A0A839ISA1</accession>
<gene>
    <name evidence="1" type="ORF">H4O21_13065</name>
</gene>
<evidence type="ECO:0000313" key="2">
    <source>
        <dbReference type="Proteomes" id="UP000565262"/>
    </source>
</evidence>
<comment type="caution">
    <text evidence="1">The sequence shown here is derived from an EMBL/GenBank/DDBJ whole genome shotgun (WGS) entry which is preliminary data.</text>
</comment>
<evidence type="ECO:0000313" key="1">
    <source>
        <dbReference type="EMBL" id="MBB1487540.1"/>
    </source>
</evidence>
<evidence type="ECO:0008006" key="3">
    <source>
        <dbReference type="Google" id="ProtNLM"/>
    </source>
</evidence>
<organism evidence="1 2">
    <name type="scientific">Oceanospirillum sediminis</name>
    <dbReference type="NCBI Taxonomy" id="2760088"/>
    <lineage>
        <taxon>Bacteria</taxon>
        <taxon>Pseudomonadati</taxon>
        <taxon>Pseudomonadota</taxon>
        <taxon>Gammaproteobacteria</taxon>
        <taxon>Oceanospirillales</taxon>
        <taxon>Oceanospirillaceae</taxon>
        <taxon>Oceanospirillum</taxon>
    </lineage>
</organism>
<reference evidence="1 2" key="1">
    <citation type="submission" date="2020-08" db="EMBL/GenBank/DDBJ databases">
        <title>Oceanospirillum sp. nov. isolated from marine sediment.</title>
        <authorList>
            <person name="Ji X."/>
        </authorList>
    </citation>
    <scope>NUCLEOTIDE SEQUENCE [LARGE SCALE GENOMIC DNA]</scope>
    <source>
        <strain evidence="1 2">D5</strain>
    </source>
</reference>
<dbReference type="RefSeq" id="WP_182809321.1">
    <property type="nucleotide sequence ID" value="NZ_JACJFM010000016.1"/>
</dbReference>
<protein>
    <recommendedName>
        <fullName evidence="3">Nucleotidyl transferase AbiEii/AbiGii toxin family protein</fullName>
    </recommendedName>
</protein>
<sequence>MDNYALHQQMLIQVAKALGADLLDQVTFVGGCTTGLLITDELILEQVRHTDDVDLIVHVIGYTDYQRLQKKLRQSGFSDASIEDDDMPICAMKLGELRVDFMPDQDVLGFSNIWYKSAMETAETHVLPDGTQIKVVNPVYFIATKIEAYKNRGNNDPMSSRDIEDLLNVVDGRDMLLEEIACASNDVKNYIQTELSTLLNHQDFVYAVQSQVHGDTDREEIVFQRLEAIQNWSGHI</sequence>
<dbReference type="EMBL" id="JACJFM010000016">
    <property type="protein sequence ID" value="MBB1487540.1"/>
    <property type="molecule type" value="Genomic_DNA"/>
</dbReference>
<keyword evidence="2" id="KW-1185">Reference proteome</keyword>